<dbReference type="CDD" id="cd02440">
    <property type="entry name" value="AdoMet_MTases"/>
    <property type="match status" value="1"/>
</dbReference>
<dbReference type="RefSeq" id="WP_182165089.1">
    <property type="nucleotide sequence ID" value="NZ_JACFXV010000053.1"/>
</dbReference>
<dbReference type="InterPro" id="IPR007848">
    <property type="entry name" value="Small_mtfrase_dom"/>
</dbReference>
<organism evidence="7 8">
    <name type="scientific">Stappia albiluteola</name>
    <dbReference type="NCBI Taxonomy" id="2758565"/>
    <lineage>
        <taxon>Bacteria</taxon>
        <taxon>Pseudomonadati</taxon>
        <taxon>Pseudomonadota</taxon>
        <taxon>Alphaproteobacteria</taxon>
        <taxon>Hyphomicrobiales</taxon>
        <taxon>Stappiaceae</taxon>
        <taxon>Stappia</taxon>
    </lineage>
</organism>
<evidence type="ECO:0000256" key="5">
    <source>
        <dbReference type="ARBA" id="ARBA00022691"/>
    </source>
</evidence>
<proteinExistence type="predicted"/>
<dbReference type="GO" id="GO:0032259">
    <property type="term" value="P:methylation"/>
    <property type="evidence" value="ECO:0007669"/>
    <property type="project" value="UniProtKB-KW"/>
</dbReference>
<keyword evidence="2" id="KW-0698">rRNA processing</keyword>
<reference evidence="7 8" key="1">
    <citation type="submission" date="2020-07" db="EMBL/GenBank/DDBJ databases">
        <title>Stappia sp., F7233, whole genome shotgun sequencing project.</title>
        <authorList>
            <person name="Jiang S."/>
            <person name="Liu Z.W."/>
            <person name="Du Z.J."/>
        </authorList>
    </citation>
    <scope>NUCLEOTIDE SEQUENCE [LARGE SCALE GENOMIC DNA]</scope>
    <source>
        <strain evidence="7 8">F7233</strain>
    </source>
</reference>
<evidence type="ECO:0000256" key="3">
    <source>
        <dbReference type="ARBA" id="ARBA00022603"/>
    </source>
</evidence>
<feature type="domain" description="Methyltransferase small" evidence="6">
    <location>
        <begin position="172"/>
        <end position="345"/>
    </location>
</feature>
<sequence length="354" mass="38722">MKDPVLETLFLPFSAGDLDWPEGEKVLFLRARMSDALKDATAGTVDIVQSFAPHAVSLEKAGFEVKRQLQDENARYPLVLVLPPRQREEARTLLATAFAHAAPGGMVVACQSNTEGARTLEHDIERLAGAAASRSKHKARAVWATADRARLDFELIAEWRLLDAPRPIGDGRFVSRPGLFAWDRLDAGTATLAANLPASLKGRAADLGAGYGALADALLARAPKITALDLYEAEDRALELCRQNLAPYLLPTDGSARDLQFYWRDVTTGLVRRDYDVIVSNPPFHEGRADRADIGQAFIRAAAFGLKPGGEFWLVANRHLPYEATLGEHFASVTTVAESEGYKVIRAARPKARR</sequence>
<keyword evidence="3 7" id="KW-0489">Methyltransferase</keyword>
<name>A0A839AF84_9HYPH</name>
<evidence type="ECO:0000256" key="4">
    <source>
        <dbReference type="ARBA" id="ARBA00022679"/>
    </source>
</evidence>
<evidence type="ECO:0000259" key="6">
    <source>
        <dbReference type="Pfam" id="PF05175"/>
    </source>
</evidence>
<dbReference type="GO" id="GO:0006364">
    <property type="term" value="P:rRNA processing"/>
    <property type="evidence" value="ECO:0007669"/>
    <property type="project" value="UniProtKB-KW"/>
</dbReference>
<dbReference type="GO" id="GO:0003676">
    <property type="term" value="F:nucleic acid binding"/>
    <property type="evidence" value="ECO:0007669"/>
    <property type="project" value="InterPro"/>
</dbReference>
<dbReference type="SUPFAM" id="SSF53335">
    <property type="entry name" value="S-adenosyl-L-methionine-dependent methyltransferases"/>
    <property type="match status" value="1"/>
</dbReference>
<dbReference type="AlphaFoldDB" id="A0A839AF84"/>
<dbReference type="InterPro" id="IPR029063">
    <property type="entry name" value="SAM-dependent_MTases_sf"/>
</dbReference>
<dbReference type="InterPro" id="IPR002052">
    <property type="entry name" value="DNA_methylase_N6_adenine_CS"/>
</dbReference>
<dbReference type="Gene3D" id="3.40.50.150">
    <property type="entry name" value="Vaccinia Virus protein VP39"/>
    <property type="match status" value="2"/>
</dbReference>
<dbReference type="GO" id="GO:0008170">
    <property type="term" value="F:N-methyltransferase activity"/>
    <property type="evidence" value="ECO:0007669"/>
    <property type="project" value="UniProtKB-ARBA"/>
</dbReference>
<dbReference type="GO" id="GO:0008757">
    <property type="term" value="F:S-adenosylmethionine-dependent methyltransferase activity"/>
    <property type="evidence" value="ECO:0007669"/>
    <property type="project" value="InterPro"/>
</dbReference>
<evidence type="ECO:0000256" key="1">
    <source>
        <dbReference type="ARBA" id="ARBA00022490"/>
    </source>
</evidence>
<keyword evidence="5" id="KW-0949">S-adenosyl-L-methionine</keyword>
<keyword evidence="4 7" id="KW-0808">Transferase</keyword>
<gene>
    <name evidence="7" type="ORF">H2509_10765</name>
</gene>
<keyword evidence="1" id="KW-0963">Cytoplasm</keyword>
<evidence type="ECO:0000256" key="2">
    <source>
        <dbReference type="ARBA" id="ARBA00022552"/>
    </source>
</evidence>
<evidence type="ECO:0000313" key="7">
    <source>
        <dbReference type="EMBL" id="MBA5777604.1"/>
    </source>
</evidence>
<dbReference type="PANTHER" id="PTHR47816">
    <property type="entry name" value="RIBOSOMAL RNA SMALL SUBUNIT METHYLTRANSFERASE C"/>
    <property type="match status" value="1"/>
</dbReference>
<dbReference type="EMBL" id="JACFXV010000053">
    <property type="protein sequence ID" value="MBA5777604.1"/>
    <property type="molecule type" value="Genomic_DNA"/>
</dbReference>
<dbReference type="Pfam" id="PF05175">
    <property type="entry name" value="MTS"/>
    <property type="match status" value="1"/>
</dbReference>
<comment type="caution">
    <text evidence="7">The sequence shown here is derived from an EMBL/GenBank/DDBJ whole genome shotgun (WGS) entry which is preliminary data.</text>
</comment>
<keyword evidence="8" id="KW-1185">Reference proteome</keyword>
<dbReference type="InterPro" id="IPR046977">
    <property type="entry name" value="RsmC/RlmG"/>
</dbReference>
<accession>A0A839AF84</accession>
<dbReference type="PANTHER" id="PTHR47816:SF4">
    <property type="entry name" value="RIBOSOMAL RNA SMALL SUBUNIT METHYLTRANSFERASE C"/>
    <property type="match status" value="1"/>
</dbReference>
<protein>
    <submittedName>
        <fullName evidence="7">Class I SAM-dependent methyltransferase</fullName>
    </submittedName>
</protein>
<dbReference type="Proteomes" id="UP000541109">
    <property type="component" value="Unassembled WGS sequence"/>
</dbReference>
<evidence type="ECO:0000313" key="8">
    <source>
        <dbReference type="Proteomes" id="UP000541109"/>
    </source>
</evidence>
<dbReference type="PROSITE" id="PS00092">
    <property type="entry name" value="N6_MTASE"/>
    <property type="match status" value="1"/>
</dbReference>